<organism evidence="2 3">
    <name type="scientific">Phytophthora megakarya</name>
    <dbReference type="NCBI Taxonomy" id="4795"/>
    <lineage>
        <taxon>Eukaryota</taxon>
        <taxon>Sar</taxon>
        <taxon>Stramenopiles</taxon>
        <taxon>Oomycota</taxon>
        <taxon>Peronosporomycetes</taxon>
        <taxon>Peronosporales</taxon>
        <taxon>Peronosporaceae</taxon>
        <taxon>Phytophthora</taxon>
    </lineage>
</organism>
<dbReference type="EMBL" id="NBNE01000720">
    <property type="protein sequence ID" value="OWZ17641.1"/>
    <property type="molecule type" value="Genomic_DNA"/>
</dbReference>
<evidence type="ECO:0000259" key="1">
    <source>
        <dbReference type="Pfam" id="PF16787"/>
    </source>
</evidence>
<reference evidence="3" key="1">
    <citation type="submission" date="2017-03" db="EMBL/GenBank/DDBJ databases">
        <title>Phytopthora megakarya and P. palmivora, two closely related causual agents of cacao black pod achieved similar genome size and gene model numbers by different mechanisms.</title>
        <authorList>
            <person name="Ali S."/>
            <person name="Shao J."/>
            <person name="Larry D.J."/>
            <person name="Kronmiller B."/>
            <person name="Shen D."/>
            <person name="Strem M.D."/>
            <person name="Melnick R.L."/>
            <person name="Guiltinan M.J."/>
            <person name="Tyler B.M."/>
            <person name="Meinhardt L.W."/>
            <person name="Bailey B.A."/>
        </authorList>
    </citation>
    <scope>NUCLEOTIDE SEQUENCE [LARGE SCALE GENOMIC DNA]</scope>
    <source>
        <strain evidence="3">zdho120</strain>
    </source>
</reference>
<gene>
    <name evidence="2" type="ORF">PHMEG_0008395</name>
</gene>
<sequence length="317" mass="36096">MSRKTGISVRSYAEATLSATRSQQQPSDSAVQMQMEESERATLCTTLNTRPVSTKRKYEGYQSEFVDWCNEHHFCDGGTVTKGKLHLFLTERVVGHESKKKRKKGSIIGGSTVCGYVDAVVDLYNQQVAFRVNSNDHPRFPQVKQLIKNAQAQATATKKQNYQDRGVGSLLDGYHSEAQFRQICDAFFDLNDIRGRAAFLVSHYGLLRGENIRDLELADMFSQELDREMYLTCIALVLLIQHGKTNTFGKLQHVGFIRNKDVHLCPVGAVAFYLFERFHVDSEPFPSFQLSKDWYDIKFLCGRGRTKAISYETHKKL</sequence>
<comment type="caution">
    <text evidence="2">The sequence shown here is derived from an EMBL/GenBank/DDBJ whole genome shotgun (WGS) entry which is preliminary data.</text>
</comment>
<feature type="domain" description="Ndc10" evidence="1">
    <location>
        <begin position="146"/>
        <end position="311"/>
    </location>
</feature>
<dbReference type="AlphaFoldDB" id="A0A225WIV1"/>
<dbReference type="STRING" id="4795.A0A225WIV1"/>
<dbReference type="Proteomes" id="UP000198211">
    <property type="component" value="Unassembled WGS sequence"/>
</dbReference>
<dbReference type="Pfam" id="PF16787">
    <property type="entry name" value="NDC10_II"/>
    <property type="match status" value="1"/>
</dbReference>
<keyword evidence="3" id="KW-1185">Reference proteome</keyword>
<dbReference type="GO" id="GO:0003677">
    <property type="term" value="F:DNA binding"/>
    <property type="evidence" value="ECO:0007669"/>
    <property type="project" value="InterPro"/>
</dbReference>
<name>A0A225WIV1_9STRA</name>
<dbReference type="Gene3D" id="1.10.443.20">
    <property type="entry name" value="Centromere DNA-binding protein complex CBF3 subunit, domain 2"/>
    <property type="match status" value="1"/>
</dbReference>
<evidence type="ECO:0000313" key="3">
    <source>
        <dbReference type="Proteomes" id="UP000198211"/>
    </source>
</evidence>
<accession>A0A225WIV1</accession>
<proteinExistence type="predicted"/>
<evidence type="ECO:0000313" key="2">
    <source>
        <dbReference type="EMBL" id="OWZ17641.1"/>
    </source>
</evidence>
<dbReference type="InterPro" id="IPR031872">
    <property type="entry name" value="NDC10_II"/>
</dbReference>
<dbReference type="OrthoDB" id="125800at2759"/>
<dbReference type="InterPro" id="IPR038279">
    <property type="entry name" value="Ndc10_dom2_sf"/>
</dbReference>
<protein>
    <recommendedName>
        <fullName evidence="1">Ndc10 domain-containing protein</fullName>
    </recommendedName>
</protein>